<dbReference type="Gene3D" id="3.30.429.10">
    <property type="entry name" value="Macrophage Migration Inhibitory Factor"/>
    <property type="match status" value="1"/>
</dbReference>
<proteinExistence type="predicted"/>
<dbReference type="Proteomes" id="UP000017747">
    <property type="component" value="Unassembled WGS sequence"/>
</dbReference>
<evidence type="ECO:0008006" key="3">
    <source>
        <dbReference type="Google" id="ProtNLM"/>
    </source>
</evidence>
<name>V7IBN3_9CLOT</name>
<keyword evidence="2" id="KW-1185">Reference proteome</keyword>
<protein>
    <recommendedName>
        <fullName evidence="3">DUF1904 domain-containing protein</fullName>
    </recommendedName>
</protein>
<evidence type="ECO:0000313" key="1">
    <source>
        <dbReference type="EMBL" id="ETA82287.1"/>
    </source>
</evidence>
<sequence length="109" mass="12400">MMPIIRFRAVKAADVRIISRALVDDLQKLTGSPREYFTLEVISSVYITDGIDAEGPPIVEVGWFDRGQELQDMAAKAITRHVQSAGYENVDVIFNIFRETSYYENGEHF</sequence>
<dbReference type="AlphaFoldDB" id="V7IBN3"/>
<dbReference type="SUPFAM" id="SSF55331">
    <property type="entry name" value="Tautomerase/MIF"/>
    <property type="match status" value="1"/>
</dbReference>
<dbReference type="eggNOG" id="COG1942">
    <property type="taxonomic scope" value="Bacteria"/>
</dbReference>
<dbReference type="STRING" id="994573.T472_0202035"/>
<dbReference type="InterPro" id="IPR014347">
    <property type="entry name" value="Tautomerase/MIF_sf"/>
</dbReference>
<dbReference type="Pfam" id="PF08921">
    <property type="entry name" value="DUF1904"/>
    <property type="match status" value="1"/>
</dbReference>
<dbReference type="EMBL" id="AXUN02000030">
    <property type="protein sequence ID" value="ETA82287.1"/>
    <property type="molecule type" value="Genomic_DNA"/>
</dbReference>
<comment type="caution">
    <text evidence="1">The sequence shown here is derived from an EMBL/GenBank/DDBJ whole genome shotgun (WGS) entry which is preliminary data.</text>
</comment>
<organism evidence="1 2">
    <name type="scientific">Youngiibacter fragilis 232.1</name>
    <dbReference type="NCBI Taxonomy" id="994573"/>
    <lineage>
        <taxon>Bacteria</taxon>
        <taxon>Bacillati</taxon>
        <taxon>Bacillota</taxon>
        <taxon>Clostridia</taxon>
        <taxon>Eubacteriales</taxon>
        <taxon>Clostridiaceae</taxon>
        <taxon>Youngiibacter</taxon>
    </lineage>
</organism>
<evidence type="ECO:0000313" key="2">
    <source>
        <dbReference type="Proteomes" id="UP000017747"/>
    </source>
</evidence>
<dbReference type="InterPro" id="IPR015017">
    <property type="entry name" value="DUF1904"/>
</dbReference>
<accession>V7IBN3</accession>
<reference evidence="1 2" key="1">
    <citation type="journal article" date="2014" name="Genome Announc.">
        <title>Genome Sequence of Youngiibacter fragilis, the Type Strain of the Genus Youngiibacter.</title>
        <authorList>
            <person name="Wawrik C.B."/>
            <person name="Callaghan A.V."/>
            <person name="Stamps B.W."/>
            <person name="Wawrik B."/>
        </authorList>
    </citation>
    <scope>NUCLEOTIDE SEQUENCE [LARGE SCALE GENOMIC DNA]</scope>
    <source>
        <strain evidence="1 2">232.1</strain>
    </source>
</reference>
<gene>
    <name evidence="1" type="ORF">T472_0202035</name>
</gene>